<dbReference type="InterPro" id="IPR036551">
    <property type="entry name" value="Flavin_trans-like"/>
</dbReference>
<dbReference type="Proteomes" id="UP000006048">
    <property type="component" value="Chromosome"/>
</dbReference>
<dbReference type="GO" id="GO:0015937">
    <property type="term" value="P:coenzyme A biosynthetic process"/>
    <property type="evidence" value="ECO:0007669"/>
    <property type="project" value="TreeGrafter"/>
</dbReference>
<accession>I4B0J7</accession>
<dbReference type="GO" id="GO:0004633">
    <property type="term" value="F:phosphopantothenoylcysteine decarboxylase activity"/>
    <property type="evidence" value="ECO:0007669"/>
    <property type="project" value="TreeGrafter"/>
</dbReference>
<dbReference type="HOGENOM" id="CLU_033319_2_0_12"/>
<sequence length="179" mass="19268">MKIIYGVTASIAAYRACDIVRELVKRGHDVHVVMTRTAAGWINPVVFGALSENRVVVDDDYRSSLSQDAMQHIELRNDAKLLLVAPASADFIARAAQGRADDVLAATLLAFTGKVALAPAMNPSMYAHPATQNSLKVCKSFGYHIFDAADGEAVCGDVGQGKMMAVSEIIKETERLLAF</sequence>
<proteinExistence type="predicted"/>
<reference evidence="2 3" key="1">
    <citation type="submission" date="2012-06" db="EMBL/GenBank/DDBJ databases">
        <title>The complete chromosome of genome of Turneriella parva DSM 21527.</title>
        <authorList>
            <consortium name="US DOE Joint Genome Institute (JGI-PGF)"/>
            <person name="Lucas S."/>
            <person name="Han J."/>
            <person name="Lapidus A."/>
            <person name="Bruce D."/>
            <person name="Goodwin L."/>
            <person name="Pitluck S."/>
            <person name="Peters L."/>
            <person name="Kyrpides N."/>
            <person name="Mavromatis K."/>
            <person name="Ivanova N."/>
            <person name="Mikhailova N."/>
            <person name="Chertkov O."/>
            <person name="Detter J.C."/>
            <person name="Tapia R."/>
            <person name="Han C."/>
            <person name="Land M."/>
            <person name="Hauser L."/>
            <person name="Markowitz V."/>
            <person name="Cheng J.-F."/>
            <person name="Hugenholtz P."/>
            <person name="Woyke T."/>
            <person name="Wu D."/>
            <person name="Gronow S."/>
            <person name="Wellnitz S."/>
            <person name="Brambilla E."/>
            <person name="Klenk H.-P."/>
            <person name="Eisen J.A."/>
        </authorList>
    </citation>
    <scope>NUCLEOTIDE SEQUENCE [LARGE SCALE GENOMIC DNA]</scope>
    <source>
        <strain evidence="3">ATCC BAA-1111 / DSM 21527 / NCTC 11395 / H</strain>
    </source>
</reference>
<dbReference type="Pfam" id="PF02441">
    <property type="entry name" value="Flavoprotein"/>
    <property type="match status" value="1"/>
</dbReference>
<gene>
    <name evidence="2" type="ordered locus">Turpa_0142</name>
</gene>
<evidence type="ECO:0000259" key="1">
    <source>
        <dbReference type="Pfam" id="PF02441"/>
    </source>
</evidence>
<dbReference type="OrthoDB" id="9802554at2"/>
<dbReference type="PANTHER" id="PTHR14359:SF6">
    <property type="entry name" value="PHOSPHOPANTOTHENOYLCYSTEINE DECARBOXYLASE"/>
    <property type="match status" value="1"/>
</dbReference>
<dbReference type="AlphaFoldDB" id="I4B0J7"/>
<dbReference type="InterPro" id="IPR003382">
    <property type="entry name" value="Flavoprotein"/>
</dbReference>
<evidence type="ECO:0000313" key="2">
    <source>
        <dbReference type="EMBL" id="AFM10804.1"/>
    </source>
</evidence>
<dbReference type="PANTHER" id="PTHR14359">
    <property type="entry name" value="HOMO-OLIGOMERIC FLAVIN CONTAINING CYS DECARBOXYLASE FAMILY"/>
    <property type="match status" value="1"/>
</dbReference>
<dbReference type="STRING" id="869212.Turpa_0142"/>
<feature type="domain" description="Flavoprotein" evidence="1">
    <location>
        <begin position="1"/>
        <end position="173"/>
    </location>
</feature>
<dbReference type="SUPFAM" id="SSF52507">
    <property type="entry name" value="Homo-oligomeric flavin-containing Cys decarboxylases, HFCD"/>
    <property type="match status" value="1"/>
</dbReference>
<dbReference type="RefSeq" id="WP_014801325.1">
    <property type="nucleotide sequence ID" value="NC_018020.1"/>
</dbReference>
<dbReference type="GO" id="GO:0071513">
    <property type="term" value="C:phosphopantothenoylcysteine decarboxylase complex"/>
    <property type="evidence" value="ECO:0007669"/>
    <property type="project" value="TreeGrafter"/>
</dbReference>
<dbReference type="Gene3D" id="3.40.50.1950">
    <property type="entry name" value="Flavin prenyltransferase-like"/>
    <property type="match status" value="1"/>
</dbReference>
<evidence type="ECO:0000313" key="3">
    <source>
        <dbReference type="Proteomes" id="UP000006048"/>
    </source>
</evidence>
<dbReference type="EMBL" id="CP002959">
    <property type="protein sequence ID" value="AFM10804.1"/>
    <property type="molecule type" value="Genomic_DNA"/>
</dbReference>
<keyword evidence="3" id="KW-1185">Reference proteome</keyword>
<dbReference type="KEGG" id="tpx:Turpa_0142"/>
<organism evidence="2 3">
    <name type="scientific">Turneriella parva (strain ATCC BAA-1111 / DSM 21527 / NCTC 11395 / H)</name>
    <name type="common">Leptospira parva</name>
    <dbReference type="NCBI Taxonomy" id="869212"/>
    <lineage>
        <taxon>Bacteria</taxon>
        <taxon>Pseudomonadati</taxon>
        <taxon>Spirochaetota</taxon>
        <taxon>Spirochaetia</taxon>
        <taxon>Leptospirales</taxon>
        <taxon>Leptospiraceae</taxon>
        <taxon>Turneriella</taxon>
    </lineage>
</organism>
<dbReference type="GO" id="GO:0010181">
    <property type="term" value="F:FMN binding"/>
    <property type="evidence" value="ECO:0007669"/>
    <property type="project" value="TreeGrafter"/>
</dbReference>
<name>I4B0J7_TURPD</name>
<protein>
    <submittedName>
        <fullName evidence="2">Flavoprotein</fullName>
    </submittedName>
</protein>